<reference evidence="1 2" key="1">
    <citation type="journal article" date="2018" name="PLoS ONE">
        <title>The draft genome of Kipferlia bialata reveals reductive genome evolution in fornicate parasites.</title>
        <authorList>
            <person name="Tanifuji G."/>
            <person name="Takabayashi S."/>
            <person name="Kume K."/>
            <person name="Takagi M."/>
            <person name="Nakayama T."/>
            <person name="Kamikawa R."/>
            <person name="Inagaki Y."/>
            <person name="Hashimoto T."/>
        </authorList>
    </citation>
    <scope>NUCLEOTIDE SEQUENCE [LARGE SCALE GENOMIC DNA]</scope>
    <source>
        <strain evidence="1">NY0173</strain>
    </source>
</reference>
<comment type="caution">
    <text evidence="1">The sequence shown here is derived from an EMBL/GenBank/DDBJ whole genome shotgun (WGS) entry which is preliminary data.</text>
</comment>
<name>A0A391P4N1_9EUKA</name>
<accession>A0A391P4N1</accession>
<evidence type="ECO:0000313" key="1">
    <source>
        <dbReference type="EMBL" id="GCA64933.1"/>
    </source>
</evidence>
<protein>
    <submittedName>
        <fullName evidence="1">Uncharacterized protein</fullName>
    </submittedName>
</protein>
<dbReference type="Proteomes" id="UP000265618">
    <property type="component" value="Unassembled WGS sequence"/>
</dbReference>
<sequence length="38" mass="4267">PSVTMSGQAWPYSYPLGDYVWTGLVREADTTRMDMGKV</sequence>
<proteinExistence type="predicted"/>
<dbReference type="AlphaFoldDB" id="A0A391P4N1"/>
<dbReference type="EMBL" id="BDIP01009094">
    <property type="protein sequence ID" value="GCA64933.1"/>
    <property type="molecule type" value="Genomic_DNA"/>
</dbReference>
<gene>
    <name evidence="1" type="ORF">KIPB_015775</name>
</gene>
<organism evidence="1 2">
    <name type="scientific">Kipferlia bialata</name>
    <dbReference type="NCBI Taxonomy" id="797122"/>
    <lineage>
        <taxon>Eukaryota</taxon>
        <taxon>Metamonada</taxon>
        <taxon>Carpediemonas-like organisms</taxon>
        <taxon>Kipferlia</taxon>
    </lineage>
</organism>
<evidence type="ECO:0000313" key="2">
    <source>
        <dbReference type="Proteomes" id="UP000265618"/>
    </source>
</evidence>
<keyword evidence="2" id="KW-1185">Reference proteome</keyword>
<feature type="non-terminal residue" evidence="1">
    <location>
        <position position="1"/>
    </location>
</feature>